<proteinExistence type="predicted"/>
<accession>A0ABD2L7P9</accession>
<dbReference type="AlphaFoldDB" id="A0ABD2L7P9"/>
<reference evidence="2 3" key="1">
    <citation type="submission" date="2024-10" db="EMBL/GenBank/DDBJ databases">
        <authorList>
            <person name="Kim D."/>
        </authorList>
    </citation>
    <scope>NUCLEOTIDE SEQUENCE [LARGE SCALE GENOMIC DNA]</scope>
    <source>
        <strain evidence="2">BH-2024</strain>
    </source>
</reference>
<evidence type="ECO:0000313" key="3">
    <source>
        <dbReference type="Proteomes" id="UP001620626"/>
    </source>
</evidence>
<organism evidence="2 3">
    <name type="scientific">Heterodera trifolii</name>
    <dbReference type="NCBI Taxonomy" id="157864"/>
    <lineage>
        <taxon>Eukaryota</taxon>
        <taxon>Metazoa</taxon>
        <taxon>Ecdysozoa</taxon>
        <taxon>Nematoda</taxon>
        <taxon>Chromadorea</taxon>
        <taxon>Rhabditida</taxon>
        <taxon>Tylenchina</taxon>
        <taxon>Tylenchomorpha</taxon>
        <taxon>Tylenchoidea</taxon>
        <taxon>Heteroderidae</taxon>
        <taxon>Heteroderinae</taxon>
        <taxon>Heterodera</taxon>
    </lineage>
</organism>
<keyword evidence="3" id="KW-1185">Reference proteome</keyword>
<keyword evidence="1" id="KW-1133">Transmembrane helix</keyword>
<keyword evidence="1" id="KW-0472">Membrane</keyword>
<dbReference type="EMBL" id="JBICBT010000512">
    <property type="protein sequence ID" value="KAL3111242.1"/>
    <property type="molecule type" value="Genomic_DNA"/>
</dbReference>
<keyword evidence="1" id="KW-0812">Transmembrane</keyword>
<sequence>MAYMYGSGPRQSGIIVAVVPSLPLPPLTPSALLFALFDTDLGNKCAVNDGTHIFTDETNAAGMDSALSHSPSFILLSPTPQKFPAHSHQQQPLVHPAADFIPTPLTKLNIFPMCPIIGLRILLAFCLLTFGGIHSVAHFRVKSVGARSVVIEMIEAQNVSRFDMRVLIYDLEKLREFRRSELTGARYNAQLFSFDGLLPANWFAFRIEYRLIFRVGPEKRAKHFDEQLMMDNNGNNDLTTKQELIVRTRTELQSDSVGREQILNEANEVEDEVVQFDKVQLFPEMHQLSITLSPVFAKRPRINTLIVAELQCSRGTIKPQAQQLSDDGTVFSFDLKRVHPEPLPVERKLLMKTLNCANLCVFPFVRVEPTIKSAEEIFLSSSSNSRFHQQHQQQRYTFRAREICEALLQDDDDEEQFGGPSSVMERNAKFGQTQNGWPNARHKLLDRRFSRTATSRGEKSPFLLWTTTILFIFVQILFMFKQIL</sequence>
<feature type="transmembrane region" description="Helical" evidence="1">
    <location>
        <begin position="462"/>
        <end position="480"/>
    </location>
</feature>
<comment type="caution">
    <text evidence="2">The sequence shown here is derived from an EMBL/GenBank/DDBJ whole genome shotgun (WGS) entry which is preliminary data.</text>
</comment>
<protein>
    <submittedName>
        <fullName evidence="2">Uncharacterized protein</fullName>
    </submittedName>
</protein>
<name>A0ABD2L7P9_9BILA</name>
<evidence type="ECO:0000313" key="2">
    <source>
        <dbReference type="EMBL" id="KAL3111242.1"/>
    </source>
</evidence>
<gene>
    <name evidence="2" type="ORF">niasHT_012741</name>
</gene>
<evidence type="ECO:0000256" key="1">
    <source>
        <dbReference type="SAM" id="Phobius"/>
    </source>
</evidence>
<dbReference type="Proteomes" id="UP001620626">
    <property type="component" value="Unassembled WGS sequence"/>
</dbReference>
<feature type="transmembrane region" description="Helical" evidence="1">
    <location>
        <begin position="117"/>
        <end position="137"/>
    </location>
</feature>